<evidence type="ECO:0000313" key="3">
    <source>
        <dbReference type="Proteomes" id="UP001597048"/>
    </source>
</evidence>
<accession>A0ABW3KEA4</accession>
<keyword evidence="3" id="KW-1185">Reference proteome</keyword>
<dbReference type="Pfam" id="PF00535">
    <property type="entry name" value="Glycos_transf_2"/>
    <property type="match status" value="1"/>
</dbReference>
<dbReference type="Gene3D" id="3.90.550.10">
    <property type="entry name" value="Spore Coat Polysaccharide Biosynthesis Protein SpsA, Chain A"/>
    <property type="match status" value="1"/>
</dbReference>
<proteinExistence type="predicted"/>
<evidence type="ECO:0000259" key="1">
    <source>
        <dbReference type="Pfam" id="PF00535"/>
    </source>
</evidence>
<protein>
    <submittedName>
        <fullName evidence="2">Glycosyltransferase family 2 protein</fullName>
    </submittedName>
</protein>
<dbReference type="EMBL" id="JBHTJS010000010">
    <property type="protein sequence ID" value="MFD1007303.1"/>
    <property type="molecule type" value="Genomic_DNA"/>
</dbReference>
<dbReference type="InterPro" id="IPR029044">
    <property type="entry name" value="Nucleotide-diphossugar_trans"/>
</dbReference>
<dbReference type="PANTHER" id="PTHR22916:SF71">
    <property type="entry name" value="GLYCOSYL TRANSFERASE"/>
    <property type="match status" value="1"/>
</dbReference>
<comment type="caution">
    <text evidence="2">The sequence shown here is derived from an EMBL/GenBank/DDBJ whole genome shotgun (WGS) entry which is preliminary data.</text>
</comment>
<sequence length="331" mass="37479">MGSSRASISIIIPAYNVEKYLEAALTSIKEQDELPDEVILIDDGSTDRTKEIAEAYYFPIPYQVVSIKNGGQGNARNVGVNLASSEYVYFFDSDDILTINFIKSIKEQICVNQHQDIILFSGESFNDNGYQGNRWMDYSRGFSGVFNNRTEFLDAGFRSKGLFCSPCLYVTKKSFWGPKGLAFGPNFLEDEALFYSLLFACRTFVVVDEVFFLRRNREGSTMTMTPNAKHVNGALSCMQTTLQLYEMNGLTSKERWHISKRLENHCIAYLLMTRAADSKCSYSHILNAIKITCSLSLLFKACIYASRLDSFQAVRKVGRRIKKLKECCAGR</sequence>
<name>A0ABW3KEA4_9GAMM</name>
<evidence type="ECO:0000313" key="2">
    <source>
        <dbReference type="EMBL" id="MFD1007303.1"/>
    </source>
</evidence>
<dbReference type="CDD" id="cd00761">
    <property type="entry name" value="Glyco_tranf_GTA_type"/>
    <property type="match status" value="1"/>
</dbReference>
<reference evidence="3" key="1">
    <citation type="journal article" date="2019" name="Int. J. Syst. Evol. Microbiol.">
        <title>The Global Catalogue of Microorganisms (GCM) 10K type strain sequencing project: providing services to taxonomists for standard genome sequencing and annotation.</title>
        <authorList>
            <consortium name="The Broad Institute Genomics Platform"/>
            <consortium name="The Broad Institute Genome Sequencing Center for Infectious Disease"/>
            <person name="Wu L."/>
            <person name="Ma J."/>
        </authorList>
    </citation>
    <scope>NUCLEOTIDE SEQUENCE [LARGE SCALE GENOMIC DNA]</scope>
    <source>
        <strain evidence="3">CCUG 60525</strain>
    </source>
</reference>
<dbReference type="SUPFAM" id="SSF53448">
    <property type="entry name" value="Nucleotide-diphospho-sugar transferases"/>
    <property type="match status" value="1"/>
</dbReference>
<dbReference type="RefSeq" id="WP_379557229.1">
    <property type="nucleotide sequence ID" value="NZ_JBHTJS010000010.1"/>
</dbReference>
<dbReference type="Proteomes" id="UP001597048">
    <property type="component" value="Unassembled WGS sequence"/>
</dbReference>
<gene>
    <name evidence="2" type="ORF">ACFQ1C_03910</name>
</gene>
<organism evidence="2 3">
    <name type="scientific">Oceanisphaera ostreae</name>
    <dbReference type="NCBI Taxonomy" id="914151"/>
    <lineage>
        <taxon>Bacteria</taxon>
        <taxon>Pseudomonadati</taxon>
        <taxon>Pseudomonadota</taxon>
        <taxon>Gammaproteobacteria</taxon>
        <taxon>Aeromonadales</taxon>
        <taxon>Aeromonadaceae</taxon>
        <taxon>Oceanisphaera</taxon>
    </lineage>
</organism>
<dbReference type="PANTHER" id="PTHR22916">
    <property type="entry name" value="GLYCOSYLTRANSFERASE"/>
    <property type="match status" value="1"/>
</dbReference>
<dbReference type="InterPro" id="IPR001173">
    <property type="entry name" value="Glyco_trans_2-like"/>
</dbReference>
<feature type="domain" description="Glycosyltransferase 2-like" evidence="1">
    <location>
        <begin position="9"/>
        <end position="137"/>
    </location>
</feature>